<name>A0A5E4CUQ4_MARMO</name>
<feature type="region of interest" description="Disordered" evidence="1">
    <location>
        <begin position="1"/>
        <end position="66"/>
    </location>
</feature>
<dbReference type="AlphaFoldDB" id="A0A5E4CUQ4"/>
<feature type="region of interest" description="Disordered" evidence="1">
    <location>
        <begin position="338"/>
        <end position="419"/>
    </location>
</feature>
<organism evidence="3 4">
    <name type="scientific">Marmota monax</name>
    <name type="common">Woodchuck</name>
    <dbReference type="NCBI Taxonomy" id="9995"/>
    <lineage>
        <taxon>Eukaryota</taxon>
        <taxon>Metazoa</taxon>
        <taxon>Chordata</taxon>
        <taxon>Craniata</taxon>
        <taxon>Vertebrata</taxon>
        <taxon>Euteleostomi</taxon>
        <taxon>Mammalia</taxon>
        <taxon>Eutheria</taxon>
        <taxon>Euarchontoglires</taxon>
        <taxon>Glires</taxon>
        <taxon>Rodentia</taxon>
        <taxon>Sciuromorpha</taxon>
        <taxon>Sciuridae</taxon>
        <taxon>Xerinae</taxon>
        <taxon>Marmotini</taxon>
        <taxon>Marmota</taxon>
    </lineage>
</organism>
<feature type="region of interest" description="Disordered" evidence="1">
    <location>
        <begin position="97"/>
        <end position="311"/>
    </location>
</feature>
<evidence type="ECO:0000313" key="4">
    <source>
        <dbReference type="Proteomes" id="UP000335636"/>
    </source>
</evidence>
<feature type="region of interest" description="Disordered" evidence="1">
    <location>
        <begin position="438"/>
        <end position="476"/>
    </location>
</feature>
<dbReference type="InterPro" id="IPR027962">
    <property type="entry name" value="ERICH3"/>
</dbReference>
<dbReference type="EMBL" id="WJEC01007047">
    <property type="protein sequence ID" value="KAF7470682.1"/>
    <property type="molecule type" value="Genomic_DNA"/>
</dbReference>
<feature type="compositionally biased region" description="Acidic residues" evidence="1">
    <location>
        <begin position="1"/>
        <end position="10"/>
    </location>
</feature>
<evidence type="ECO:0000313" key="3">
    <source>
        <dbReference type="EMBL" id="VTJ85546.1"/>
    </source>
</evidence>
<feature type="region of interest" description="Disordered" evidence="1">
    <location>
        <begin position="529"/>
        <end position="673"/>
    </location>
</feature>
<feature type="compositionally biased region" description="Basic and acidic residues" evidence="1">
    <location>
        <begin position="191"/>
        <end position="215"/>
    </location>
</feature>
<dbReference type="PANTHER" id="PTHR23034:SF2">
    <property type="entry name" value="GLUTAMATE-RICH PROTEIN 3"/>
    <property type="match status" value="1"/>
</dbReference>
<dbReference type="Proteomes" id="UP000662637">
    <property type="component" value="Unassembled WGS sequence"/>
</dbReference>
<reference evidence="3 4" key="1">
    <citation type="submission" date="2019-04" db="EMBL/GenBank/DDBJ databases">
        <authorList>
            <person name="Alioto T."/>
            <person name="Alioto T."/>
        </authorList>
    </citation>
    <scope>NUCLEOTIDE SEQUENCE [LARGE SCALE GENOMIC DNA]</scope>
</reference>
<feature type="compositionally biased region" description="Basic and acidic residues" evidence="1">
    <location>
        <begin position="150"/>
        <end position="159"/>
    </location>
</feature>
<dbReference type="PANTHER" id="PTHR23034">
    <property type="entry name" value="GLUTAMATE-RICH PROTEIN 3"/>
    <property type="match status" value="1"/>
</dbReference>
<proteinExistence type="predicted"/>
<feature type="compositionally biased region" description="Polar residues" evidence="1">
    <location>
        <begin position="41"/>
        <end position="55"/>
    </location>
</feature>
<feature type="compositionally biased region" description="Basic and acidic residues" evidence="1">
    <location>
        <begin position="540"/>
        <end position="552"/>
    </location>
</feature>
<feature type="compositionally biased region" description="Basic and acidic residues" evidence="1">
    <location>
        <begin position="238"/>
        <end position="284"/>
    </location>
</feature>
<reference evidence="2" key="2">
    <citation type="submission" date="2020-08" db="EMBL/GenBank/DDBJ databases">
        <authorList>
            <person name="Shumante A."/>
            <person name="Zimin A.V."/>
            <person name="Puiu D."/>
            <person name="Salzberg S.L."/>
        </authorList>
    </citation>
    <scope>NUCLEOTIDE SEQUENCE</scope>
    <source>
        <strain evidence="2">WC2-LM</strain>
        <tissue evidence="2">Liver</tissue>
    </source>
</reference>
<sequence>MASWAEEEAEGDGRQGPEGFKATGIAAGRDSVGLSEGEVPQEQSLRQTVLGTEQAGSEGEQDMEGGVLTNTTALSTEHIQEAAALREPPTTPKMEVADRGVALSEAGPPKPDVDASEEEALTEQEDMGPIEDTASEREDGSQEAIVGGKEPGKERKEVLETEPTLSISTGEAGARQMGLSEGSPEELCEEGAARAETGSEAKDDKEDRKEPKEPLPEESEAAGEGRKAESPGTPLREIGSEREEVTRSIAAKDEDTLEEERKHKGEEGEAVKEERSEEQTKEPENEIESDAEDAEPTETTEMTQDSGLLEDSLKERQVTLFEVTHGFEKSLEKITALRKEERGESLNEASDTEHRDRAGLLGQQNVALPEQGQGPHHDGEGTLEAAKCATQDPDCLAGMQTRDEEEPFQGPGGTGVMMMTEEDVPEGDSMIVEKFSEEAVGGDPEEEEEEEHTLGTRVTRVIKDSNTEGDGATRGGAVLAEEDLYPGGGAAERREVLADSKTAKGKTVANRASSFSDVAWEETWHRGDEALGKTAAAERVAAEETGLSREEVTVTSAAEPGEGVLQETFHLEGQGQRLGQGQEGGEVEATQGVRSLGEGEGAGSIDGRQESGTAEEFRQGSSQEREVELSGGSLEAVATLSVKPEFSGTQEEQEHMVQRESESADVPLNSVKD</sequence>
<feature type="compositionally biased region" description="Acidic residues" evidence="1">
    <location>
        <begin position="285"/>
        <end position="298"/>
    </location>
</feature>
<evidence type="ECO:0000313" key="2">
    <source>
        <dbReference type="EMBL" id="KAF7470682.1"/>
    </source>
</evidence>
<keyword evidence="4" id="KW-1185">Reference proteome</keyword>
<gene>
    <name evidence="2" type="ORF">GHT09_017984</name>
    <name evidence="3" type="ORF">MONAX_5E014247</name>
</gene>
<dbReference type="EMBL" id="CABDUW010002122">
    <property type="protein sequence ID" value="VTJ85546.1"/>
    <property type="molecule type" value="Genomic_DNA"/>
</dbReference>
<feature type="compositionally biased region" description="Acidic residues" evidence="1">
    <location>
        <begin position="114"/>
        <end position="129"/>
    </location>
</feature>
<accession>A0A5E4CUQ4</accession>
<dbReference type="Proteomes" id="UP000335636">
    <property type="component" value="Unassembled WGS sequence"/>
</dbReference>
<feature type="compositionally biased region" description="Basic and acidic residues" evidence="1">
    <location>
        <begin position="652"/>
        <end position="662"/>
    </location>
</feature>
<feature type="compositionally biased region" description="Basic and acidic residues" evidence="1">
    <location>
        <begin position="338"/>
        <end position="358"/>
    </location>
</feature>
<feature type="compositionally biased region" description="Basic and acidic residues" evidence="1">
    <location>
        <begin position="615"/>
        <end position="628"/>
    </location>
</feature>
<protein>
    <submittedName>
        <fullName evidence="3">Uncharacterized protein</fullName>
    </submittedName>
</protein>
<evidence type="ECO:0000256" key="1">
    <source>
        <dbReference type="SAM" id="MobiDB-lite"/>
    </source>
</evidence>